<proteinExistence type="predicted"/>
<organism evidence="2 3">
    <name type="scientific">Limnobaculum zhutongyuii</name>
    <dbReference type="NCBI Taxonomy" id="2498113"/>
    <lineage>
        <taxon>Bacteria</taxon>
        <taxon>Pseudomonadati</taxon>
        <taxon>Pseudomonadota</taxon>
        <taxon>Gammaproteobacteria</taxon>
        <taxon>Enterobacterales</taxon>
        <taxon>Budviciaceae</taxon>
        <taxon>Limnobaculum</taxon>
    </lineage>
</organism>
<sequence>MKVSILISIIALWIFQHSAQACSPAFIEYRYKAKNGMLIYEKTNINQTPSEVNRLKNVNLKAFHRVHSLSKNNKNWIDGVRFFGDPNYFTDNVRVFFDGEILTNSPEEPAVDAKSFTQPFDNLAFAVDKYSIYYQGKRSDNNTGISHVDLATLKLIDSYIMMDKNNLYHAGQYIGVSEGFQVLKSKAYGDGASCYHGDNIISRNMNTVFVDGIPISADADTFKIERWMPNILLDYSDKNGLHSYYYNNTEQEVKNLLAQDIEYLTQGFYLSRSKVYYTQSQNRKTREWQLTEIPDVNPEFFKVINQRVATDENHLYILKGEFDSQSPLSLQTMILNSPIKQTSMPYHIEPSNIYFINQGGVQKFKLDGGFISLSDYFGHDDRYIYIFGPSYTHTPARQIKTNDIHKIQLTDPDYAYSNLLTAEGIYLYDGGFQATPK</sequence>
<dbReference type="EMBL" id="CP034752">
    <property type="protein sequence ID" value="QBH97012.1"/>
    <property type="molecule type" value="Genomic_DNA"/>
</dbReference>
<feature type="signal peptide" evidence="1">
    <location>
        <begin position="1"/>
        <end position="21"/>
    </location>
</feature>
<dbReference type="OrthoDB" id="6571855at2"/>
<keyword evidence="1" id="KW-0732">Signal</keyword>
<evidence type="ECO:0000313" key="3">
    <source>
        <dbReference type="Proteomes" id="UP000293154"/>
    </source>
</evidence>
<accession>A0A411WLF5</accession>
<reference evidence="2 3" key="1">
    <citation type="submission" date="2019-03" db="EMBL/GenBank/DDBJ databases">
        <title>Pragia sp. nov. isolated from the gut tract of Carduelis flavirostris.</title>
        <authorList>
            <person name="Ge Y."/>
        </authorList>
    </citation>
    <scope>NUCLEOTIDE SEQUENCE [LARGE SCALE GENOMIC DNA]</scope>
    <source>
        <strain evidence="2 3">CF-458</strain>
    </source>
</reference>
<dbReference type="RefSeq" id="WP_130591954.1">
    <property type="nucleotide sequence ID" value="NZ_CP034752.1"/>
</dbReference>
<evidence type="ECO:0000256" key="1">
    <source>
        <dbReference type="SAM" id="SignalP"/>
    </source>
</evidence>
<evidence type="ECO:0008006" key="4">
    <source>
        <dbReference type="Google" id="ProtNLM"/>
    </source>
</evidence>
<name>A0A411WLF5_9GAMM</name>
<dbReference type="AlphaFoldDB" id="A0A411WLF5"/>
<protein>
    <recommendedName>
        <fullName evidence="4">DKNYY family protein</fullName>
    </recommendedName>
</protein>
<dbReference type="PROSITE" id="PS51257">
    <property type="entry name" value="PROKAR_LIPOPROTEIN"/>
    <property type="match status" value="1"/>
</dbReference>
<dbReference type="Proteomes" id="UP000293154">
    <property type="component" value="Chromosome"/>
</dbReference>
<dbReference type="KEGG" id="prag:EKN56_11760"/>
<keyword evidence="3" id="KW-1185">Reference proteome</keyword>
<evidence type="ECO:0000313" key="2">
    <source>
        <dbReference type="EMBL" id="QBH97012.1"/>
    </source>
</evidence>
<feature type="chain" id="PRO_5019031961" description="DKNYY family protein" evidence="1">
    <location>
        <begin position="22"/>
        <end position="437"/>
    </location>
</feature>
<gene>
    <name evidence="2" type="ORF">EKN56_11760</name>
</gene>